<dbReference type="AlphaFoldDB" id="A0A372ZS40"/>
<dbReference type="GO" id="GO:0046872">
    <property type="term" value="F:metal ion binding"/>
    <property type="evidence" value="ECO:0007669"/>
    <property type="project" value="UniProtKB-KW"/>
</dbReference>
<dbReference type="Proteomes" id="UP000263377">
    <property type="component" value="Unassembled WGS sequence"/>
</dbReference>
<dbReference type="PANTHER" id="PTHR11228:SF7">
    <property type="entry name" value="PQQA PEPTIDE CYCLASE"/>
    <property type="match status" value="1"/>
</dbReference>
<evidence type="ECO:0000256" key="3">
    <source>
        <dbReference type="ARBA" id="ARBA00023004"/>
    </source>
</evidence>
<gene>
    <name evidence="6" type="ORF">DR950_13845</name>
</gene>
<evidence type="ECO:0000313" key="7">
    <source>
        <dbReference type="Proteomes" id="UP000263377"/>
    </source>
</evidence>
<keyword evidence="2" id="KW-0479">Metal-binding</keyword>
<dbReference type="GO" id="GO:0051536">
    <property type="term" value="F:iron-sulfur cluster binding"/>
    <property type="evidence" value="ECO:0007669"/>
    <property type="project" value="UniProtKB-KW"/>
</dbReference>
<dbReference type="PROSITE" id="PS51918">
    <property type="entry name" value="RADICAL_SAM"/>
    <property type="match status" value="1"/>
</dbReference>
<name>A0A372ZS40_9ACTN</name>
<dbReference type="EMBL" id="QVIG01000001">
    <property type="protein sequence ID" value="RGD58718.1"/>
    <property type="molecule type" value="Genomic_DNA"/>
</dbReference>
<protein>
    <submittedName>
        <fullName evidence="6">Radical SAM protein</fullName>
    </submittedName>
</protein>
<dbReference type="SFLD" id="SFLDS00029">
    <property type="entry name" value="Radical_SAM"/>
    <property type="match status" value="1"/>
</dbReference>
<dbReference type="Pfam" id="PF04055">
    <property type="entry name" value="Radical_SAM"/>
    <property type="match status" value="1"/>
</dbReference>
<accession>A0A372ZS40</accession>
<evidence type="ECO:0000313" key="6">
    <source>
        <dbReference type="EMBL" id="RGD58718.1"/>
    </source>
</evidence>
<dbReference type="InterPro" id="IPR058240">
    <property type="entry name" value="rSAM_sf"/>
</dbReference>
<dbReference type="PANTHER" id="PTHR11228">
    <property type="entry name" value="RADICAL SAM DOMAIN PROTEIN"/>
    <property type="match status" value="1"/>
</dbReference>
<dbReference type="GO" id="GO:0003824">
    <property type="term" value="F:catalytic activity"/>
    <property type="evidence" value="ECO:0007669"/>
    <property type="project" value="InterPro"/>
</dbReference>
<keyword evidence="4" id="KW-0411">Iron-sulfur</keyword>
<dbReference type="SFLD" id="SFLDG01067">
    <property type="entry name" value="SPASM/twitch_domain_containing"/>
    <property type="match status" value="1"/>
</dbReference>
<sequence length="364" mass="39113">MSATHRPAIRVVRDRTIRIKVIDDCGLACTFCHNEGTPVTADNRGRAELPFVAGPGRTGRVSIYSETNGVGFLAARMAPDASFRRAVRTVARAFDAHEVHLTGGEPTLHTEVPALVAALTGMGLSVGMTSNGERGRQVMAECSAAGLGRVNVSVFGTTAAELRVVQSERFRTPGLAEAKIRAAEQTIRAAVSNGVKVSVNIVVPGMAHVGRVVNLVEPYGQFADVRMLTSIQDGPESVAAISEVLARVGAEPVLRTFTAGTSDERTLYRALGSRAVYVKRLLPVRLPDTCASCRFNNDTDCEEGYYGIRLYLTDQGEYMVGVCIQRMDLCVPVAELPKSGIVEEVLAFKDAEVRRLTREYGAAA</sequence>
<keyword evidence="1" id="KW-0949">S-adenosyl-L-methionine</keyword>
<keyword evidence="3" id="KW-0408">Iron</keyword>
<organism evidence="6 7">
    <name type="scientific">Kitasatospora xanthocidica</name>
    <dbReference type="NCBI Taxonomy" id="83382"/>
    <lineage>
        <taxon>Bacteria</taxon>
        <taxon>Bacillati</taxon>
        <taxon>Actinomycetota</taxon>
        <taxon>Actinomycetes</taxon>
        <taxon>Kitasatosporales</taxon>
        <taxon>Streptomycetaceae</taxon>
        <taxon>Kitasatospora</taxon>
    </lineage>
</organism>
<evidence type="ECO:0000259" key="5">
    <source>
        <dbReference type="PROSITE" id="PS51918"/>
    </source>
</evidence>
<dbReference type="InterPro" id="IPR007197">
    <property type="entry name" value="rSAM"/>
</dbReference>
<dbReference type="InterPro" id="IPR013785">
    <property type="entry name" value="Aldolase_TIM"/>
</dbReference>
<dbReference type="Gene3D" id="3.20.20.70">
    <property type="entry name" value="Aldolase class I"/>
    <property type="match status" value="1"/>
</dbReference>
<dbReference type="InterPro" id="IPR050377">
    <property type="entry name" value="Radical_SAM_PqqE_MftC-like"/>
</dbReference>
<keyword evidence="7" id="KW-1185">Reference proteome</keyword>
<evidence type="ECO:0000256" key="2">
    <source>
        <dbReference type="ARBA" id="ARBA00022723"/>
    </source>
</evidence>
<comment type="caution">
    <text evidence="6">The sequence shown here is derived from an EMBL/GenBank/DDBJ whole genome shotgun (WGS) entry which is preliminary data.</text>
</comment>
<feature type="domain" description="Radical SAM core" evidence="5">
    <location>
        <begin position="9"/>
        <end position="262"/>
    </location>
</feature>
<evidence type="ECO:0000256" key="4">
    <source>
        <dbReference type="ARBA" id="ARBA00023014"/>
    </source>
</evidence>
<proteinExistence type="predicted"/>
<evidence type="ECO:0000256" key="1">
    <source>
        <dbReference type="ARBA" id="ARBA00022691"/>
    </source>
</evidence>
<reference evidence="6 7" key="1">
    <citation type="submission" date="2018-08" db="EMBL/GenBank/DDBJ databases">
        <title>Diversity &amp; Physiological Properties of Lignin-Decomposing Actinobacteria from Soil.</title>
        <authorList>
            <person name="Roh S.G."/>
            <person name="Kim S.B."/>
        </authorList>
    </citation>
    <scope>NUCLEOTIDE SEQUENCE [LARGE SCALE GENOMIC DNA]</scope>
    <source>
        <strain evidence="6 7">MMS17-GH009</strain>
    </source>
</reference>
<dbReference type="RefSeq" id="WP_117487191.1">
    <property type="nucleotide sequence ID" value="NZ_QVIG01000001.1"/>
</dbReference>
<dbReference type="SUPFAM" id="SSF102114">
    <property type="entry name" value="Radical SAM enzymes"/>
    <property type="match status" value="1"/>
</dbReference>